<gene>
    <name evidence="1" type="ORF">C24_LOCUS7484</name>
</gene>
<dbReference type="ExpressionAtlas" id="A0A5S9WXR8">
    <property type="expression patterns" value="differential"/>
</dbReference>
<evidence type="ECO:0000313" key="2">
    <source>
        <dbReference type="Proteomes" id="UP000434276"/>
    </source>
</evidence>
<evidence type="ECO:0000313" key="1">
    <source>
        <dbReference type="EMBL" id="CAA0359012.1"/>
    </source>
</evidence>
<dbReference type="Proteomes" id="UP000434276">
    <property type="component" value="Unassembled WGS sequence"/>
</dbReference>
<protein>
    <submittedName>
        <fullName evidence="1">Uncharacterized protein</fullName>
    </submittedName>
</protein>
<proteinExistence type="predicted"/>
<sequence length="116" mass="12821">MARTKNTCVPTPAEVVSQTINDEVVVASAAEVDSEARNSISNDDRADFESLCCFSSLFSVFSGILYSGTTMEMRRHFGAKAKEKEAKDDFGLKNQEECRSTHSWFRSTPVSAQQCP</sequence>
<accession>A0A5S9WXR8</accession>
<dbReference type="EMBL" id="CACSHJ010000088">
    <property type="protein sequence ID" value="CAA0359012.1"/>
    <property type="molecule type" value="Genomic_DNA"/>
</dbReference>
<reference evidence="1 2" key="1">
    <citation type="submission" date="2019-12" db="EMBL/GenBank/DDBJ databases">
        <authorList>
            <person name="Jiao W.-B."/>
            <person name="Schneeberger K."/>
        </authorList>
    </citation>
    <scope>NUCLEOTIDE SEQUENCE [LARGE SCALE GENOMIC DNA]</scope>
    <source>
        <strain evidence="2">cv. C24</strain>
    </source>
</reference>
<organism evidence="1 2">
    <name type="scientific">Arabidopsis thaliana</name>
    <name type="common">Mouse-ear cress</name>
    <dbReference type="NCBI Taxonomy" id="3702"/>
    <lineage>
        <taxon>Eukaryota</taxon>
        <taxon>Viridiplantae</taxon>
        <taxon>Streptophyta</taxon>
        <taxon>Embryophyta</taxon>
        <taxon>Tracheophyta</taxon>
        <taxon>Spermatophyta</taxon>
        <taxon>Magnoliopsida</taxon>
        <taxon>eudicotyledons</taxon>
        <taxon>Gunneridae</taxon>
        <taxon>Pentapetalae</taxon>
        <taxon>rosids</taxon>
        <taxon>malvids</taxon>
        <taxon>Brassicales</taxon>
        <taxon>Brassicaceae</taxon>
        <taxon>Camelineae</taxon>
        <taxon>Arabidopsis</taxon>
    </lineage>
</organism>
<name>A0A5S9WXR8_ARATH</name>
<dbReference type="AlphaFoldDB" id="A0A5S9WXR8"/>